<organism evidence="2 3">
    <name type="scientific">Trichinella murrelli</name>
    <dbReference type="NCBI Taxonomy" id="144512"/>
    <lineage>
        <taxon>Eukaryota</taxon>
        <taxon>Metazoa</taxon>
        <taxon>Ecdysozoa</taxon>
        <taxon>Nematoda</taxon>
        <taxon>Enoplea</taxon>
        <taxon>Dorylaimia</taxon>
        <taxon>Trichinellida</taxon>
        <taxon>Trichinellidae</taxon>
        <taxon>Trichinella</taxon>
    </lineage>
</organism>
<dbReference type="PROSITE" id="PS50186">
    <property type="entry name" value="DEP"/>
    <property type="match status" value="1"/>
</dbReference>
<dbReference type="STRING" id="144512.A0A0V0UGM8"/>
<dbReference type="Gene3D" id="1.10.10.10">
    <property type="entry name" value="Winged helix-like DNA-binding domain superfamily/Winged helix DNA-binding domain"/>
    <property type="match status" value="1"/>
</dbReference>
<dbReference type="Proteomes" id="UP000055048">
    <property type="component" value="Unassembled WGS sequence"/>
</dbReference>
<proteinExistence type="predicted"/>
<dbReference type="Pfam" id="PF00610">
    <property type="entry name" value="DEP"/>
    <property type="match status" value="1"/>
</dbReference>
<dbReference type="OrthoDB" id="524326at2759"/>
<evidence type="ECO:0000259" key="1">
    <source>
        <dbReference type="PROSITE" id="PS50186"/>
    </source>
</evidence>
<name>A0A0V0UGM8_9BILA</name>
<dbReference type="SMART" id="SM00049">
    <property type="entry name" value="DEP"/>
    <property type="match status" value="1"/>
</dbReference>
<dbReference type="InterPro" id="IPR036390">
    <property type="entry name" value="WH_DNA-bd_sf"/>
</dbReference>
<dbReference type="PANTHER" id="PTHR16206">
    <property type="entry name" value="DEP DOMAIN-CONTAINING"/>
    <property type="match status" value="1"/>
</dbReference>
<dbReference type="InterPro" id="IPR036388">
    <property type="entry name" value="WH-like_DNA-bd_sf"/>
</dbReference>
<accession>A0A0V0UGM8</accession>
<comment type="caution">
    <text evidence="2">The sequence shown here is derived from an EMBL/GenBank/DDBJ whole genome shotgun (WGS) entry which is preliminary data.</text>
</comment>
<protein>
    <submittedName>
        <fullName evidence="2">DEP domain-containing protein 1A</fullName>
    </submittedName>
</protein>
<dbReference type="InterPro" id="IPR000591">
    <property type="entry name" value="DEP_dom"/>
</dbReference>
<evidence type="ECO:0000313" key="3">
    <source>
        <dbReference type="Proteomes" id="UP000055048"/>
    </source>
</evidence>
<dbReference type="AlphaFoldDB" id="A0A0V0UGM8"/>
<gene>
    <name evidence="2" type="primary">depdc1a</name>
    <name evidence="2" type="ORF">T05_5118</name>
</gene>
<sequence>LAGKHQIVLFNLFMASQINERYAATQMWNDALRAFRSTMPLREHKRKLKSYPNTFTGCEAVNWLHGYLCARSNLQRPVTRDQAFSLLQKFAGCNVFVDAKTEKQIFEEELKDDETLYSFTDIPVSSLTQTPLALKNMPKSCPTTNISDLLKRYELAVPVTTDSYRPLTYNEASTHHMSSISSKNAVGEIWKTTCLESLMKLLKVDSLNMLDVSNISAQNIAFNVSHLNDYGMATVQHRSDDLPKWILQAMKCLAHWPWQNDLLDTSCYVGFERDVLRTIVDFFNSPQCGCLIPQNFESLLLDILERAETIEKENRQKEHQNIELACSRTMLDIFNTCMTTGSIPDAIQVDPTSSMLSMGEFQPSCLSPVTINKEGSSCKWMQASSKLNPMAPGSRASISCAMSRTNYFEFIEPTISWRPRMRSSIAEYPSGRLGQAGLSSRNLRELCTLVTFKTTEARIFAVEAVQIVLLLLQPRQRRWLQILLRFMARVSVNHCLHLDKLKSVSNRVLIVDALANCFSSKESRTEGKNVHRLLDFLLNFQFDIFKVPKRLEEDVKAKICLEGECSALYNENNPPPYCDRISVEQFNRQSFDSSKDALMQLLDTIINDPSSTDREKNKNLKRFQKTYPILFQERFPDQVDTLSTKREGWLNKLKEKLKIK</sequence>
<keyword evidence="3" id="KW-1185">Reference proteome</keyword>
<dbReference type="PANTHER" id="PTHR16206:SF4">
    <property type="entry name" value="PROTEIN LET-99"/>
    <property type="match status" value="1"/>
</dbReference>
<evidence type="ECO:0000313" key="2">
    <source>
        <dbReference type="EMBL" id="KRX50125.1"/>
    </source>
</evidence>
<dbReference type="EMBL" id="JYDJ01000009">
    <property type="protein sequence ID" value="KRX50125.1"/>
    <property type="molecule type" value="Genomic_DNA"/>
</dbReference>
<dbReference type="SUPFAM" id="SSF46785">
    <property type="entry name" value="Winged helix' DNA-binding domain"/>
    <property type="match status" value="1"/>
</dbReference>
<dbReference type="GO" id="GO:0035556">
    <property type="term" value="P:intracellular signal transduction"/>
    <property type="evidence" value="ECO:0007669"/>
    <property type="project" value="InterPro"/>
</dbReference>
<feature type="non-terminal residue" evidence="2">
    <location>
        <position position="1"/>
    </location>
</feature>
<reference evidence="2 3" key="1">
    <citation type="submission" date="2015-01" db="EMBL/GenBank/DDBJ databases">
        <title>Evolution of Trichinella species and genotypes.</title>
        <authorList>
            <person name="Korhonen P.K."/>
            <person name="Edoardo P."/>
            <person name="Giuseppe L.R."/>
            <person name="Gasser R.B."/>
        </authorList>
    </citation>
    <scope>NUCLEOTIDE SEQUENCE [LARGE SCALE GENOMIC DNA]</scope>
    <source>
        <strain evidence="2">ISS417</strain>
    </source>
</reference>
<feature type="domain" description="DEP" evidence="1">
    <location>
        <begin position="35"/>
        <end position="121"/>
    </location>
</feature>